<dbReference type="GO" id="GO:0047646">
    <property type="term" value="F:alkanal monooxygenase (FMN-linked) activity"/>
    <property type="evidence" value="ECO:0007669"/>
    <property type="project" value="UniProtKB-EC"/>
</dbReference>
<keyword evidence="2 4" id="KW-0503">Monooxygenase</keyword>
<evidence type="ECO:0000313" key="4">
    <source>
        <dbReference type="EMBL" id="POM24535.1"/>
    </source>
</evidence>
<dbReference type="Gene3D" id="3.20.20.30">
    <property type="entry name" value="Luciferase-like domain"/>
    <property type="match status" value="1"/>
</dbReference>
<dbReference type="EMBL" id="MTBP01000002">
    <property type="protein sequence ID" value="POM24535.1"/>
    <property type="molecule type" value="Genomic_DNA"/>
</dbReference>
<evidence type="ECO:0000256" key="1">
    <source>
        <dbReference type="ARBA" id="ARBA00023002"/>
    </source>
</evidence>
<dbReference type="Proteomes" id="UP000242367">
    <property type="component" value="Unassembled WGS sequence"/>
</dbReference>
<evidence type="ECO:0000256" key="2">
    <source>
        <dbReference type="ARBA" id="ARBA00023033"/>
    </source>
</evidence>
<dbReference type="EC" id="1.14.14.3" evidence="4"/>
<sequence>MDFSLFYFADTGLTLKNRYQLLLEGAKFADSRGFSAVWTPERHFHSFGGLYPNPAVTSAAVAAITERVSIRAGSVVAPLHHPVRIAEEWSVVDNLSGGRVGVSFASGWNAVDFALRSENFTDSKRILIETVETVRRLWRQEELEFVDGTGGTSAVKIFPQPVQPELPVWLTSAGSLETFEKAGEMGVGVLTHLLGQDLDGLAAKIAAYRRKYTEHHGADGGQGNVALMLHTYIGTDRDEVRELVREPFSAYLRSSIGLFARAISADMPGVDLNRLTPADLDFLVARSFDRYFDTGGLFGTVQDALKTVTTLKDLGVDDLACLIDFGVDTDLALEGLTRLDEVRRLQG</sequence>
<accession>A0A2P4UHJ6</accession>
<name>A0A2P4UHJ6_9ACTN</name>
<protein>
    <submittedName>
        <fullName evidence="4">Alkanal monooxygenase alpha chain</fullName>
        <ecNumber evidence="4">1.14.14.3</ecNumber>
    </submittedName>
</protein>
<dbReference type="AlphaFoldDB" id="A0A2P4UHJ6"/>
<evidence type="ECO:0000313" key="5">
    <source>
        <dbReference type="Proteomes" id="UP000242367"/>
    </source>
</evidence>
<keyword evidence="5" id="KW-1185">Reference proteome</keyword>
<dbReference type="InterPro" id="IPR024011">
    <property type="entry name" value="Biosynth_lucif-like_mOase_dom"/>
</dbReference>
<gene>
    <name evidence="4" type="primary">luxA_3</name>
    <name evidence="4" type="ORF">BTM25_31640</name>
</gene>
<dbReference type="InterPro" id="IPR050766">
    <property type="entry name" value="Bact_Lucif_Oxidored"/>
</dbReference>
<feature type="domain" description="Luciferase-like" evidence="3">
    <location>
        <begin position="3"/>
        <end position="252"/>
    </location>
</feature>
<dbReference type="NCBIfam" id="TIGR04020">
    <property type="entry name" value="seco_metab_LLM"/>
    <property type="match status" value="1"/>
</dbReference>
<reference evidence="4 5" key="1">
    <citation type="journal article" date="2017" name="Chemistry">
        <title>Isolation, Biosynthesis and Chemical Modifications of Rubterolones A-F: Rare Tropolone Alkaloids from Actinomadura sp. 5-2.</title>
        <authorList>
            <person name="Guo H."/>
            <person name="Benndorf R."/>
            <person name="Leichnitz D."/>
            <person name="Klassen J.L."/>
            <person name="Vollmers J."/>
            <person name="Gorls H."/>
            <person name="Steinacker M."/>
            <person name="Weigel C."/>
            <person name="Dahse H.M."/>
            <person name="Kaster A.K."/>
            <person name="de Beer Z.W."/>
            <person name="Poulsen M."/>
            <person name="Beemelmanns C."/>
        </authorList>
    </citation>
    <scope>NUCLEOTIDE SEQUENCE [LARGE SCALE GENOMIC DNA]</scope>
    <source>
        <strain evidence="4 5">5-2</strain>
    </source>
</reference>
<dbReference type="InterPro" id="IPR011251">
    <property type="entry name" value="Luciferase-like_dom"/>
</dbReference>
<dbReference type="GO" id="GO:0005829">
    <property type="term" value="C:cytosol"/>
    <property type="evidence" value="ECO:0007669"/>
    <property type="project" value="TreeGrafter"/>
</dbReference>
<dbReference type="InterPro" id="IPR036661">
    <property type="entry name" value="Luciferase-like_sf"/>
</dbReference>
<comment type="caution">
    <text evidence="4">The sequence shown here is derived from an EMBL/GenBank/DDBJ whole genome shotgun (WGS) entry which is preliminary data.</text>
</comment>
<dbReference type="Pfam" id="PF00296">
    <property type="entry name" value="Bac_luciferase"/>
    <property type="match status" value="1"/>
</dbReference>
<dbReference type="RefSeq" id="WP_103563657.1">
    <property type="nucleotide sequence ID" value="NZ_MTBP01000002.1"/>
</dbReference>
<proteinExistence type="predicted"/>
<dbReference type="SUPFAM" id="SSF51679">
    <property type="entry name" value="Bacterial luciferase-like"/>
    <property type="match status" value="1"/>
</dbReference>
<dbReference type="PANTHER" id="PTHR30137">
    <property type="entry name" value="LUCIFERASE-LIKE MONOOXYGENASE"/>
    <property type="match status" value="1"/>
</dbReference>
<evidence type="ECO:0000259" key="3">
    <source>
        <dbReference type="Pfam" id="PF00296"/>
    </source>
</evidence>
<keyword evidence="1 4" id="KW-0560">Oxidoreductase</keyword>
<dbReference type="PANTHER" id="PTHR30137:SF8">
    <property type="entry name" value="BLR5498 PROTEIN"/>
    <property type="match status" value="1"/>
</dbReference>
<organism evidence="4 5">
    <name type="scientific">Actinomadura rubteroloni</name>
    <dbReference type="NCBI Taxonomy" id="1926885"/>
    <lineage>
        <taxon>Bacteria</taxon>
        <taxon>Bacillati</taxon>
        <taxon>Actinomycetota</taxon>
        <taxon>Actinomycetes</taxon>
        <taxon>Streptosporangiales</taxon>
        <taxon>Thermomonosporaceae</taxon>
        <taxon>Actinomadura</taxon>
    </lineage>
</organism>